<dbReference type="VEuPathDB" id="FungiDB:YALI1_F05118g"/>
<sequence>MLRSTRARDDFKYSTVQYLHDTSICLNSLQTVSNPSRHTLQVSAQTDNAEVSTTTTKEVWRWQVFRACTSLSLSSFPPSSLHSVVPVLLLFLVCCCFWSDFLTLFAGSKVV</sequence>
<protein>
    <submittedName>
        <fullName evidence="2">Uncharacterized protein</fullName>
    </submittedName>
</protein>
<gene>
    <name evidence="2" type="ORF">YALI1_F05118g</name>
</gene>
<feature type="transmembrane region" description="Helical" evidence="1">
    <location>
        <begin position="84"/>
        <end position="106"/>
    </location>
</feature>
<proteinExistence type="predicted"/>
<dbReference type="GeneID" id="94583829"/>
<dbReference type="AlphaFoldDB" id="A0A1D8NLU2"/>
<evidence type="ECO:0000313" key="3">
    <source>
        <dbReference type="Proteomes" id="UP000182444"/>
    </source>
</evidence>
<organism evidence="2 3">
    <name type="scientific">Yarrowia lipolytica</name>
    <name type="common">Candida lipolytica</name>
    <dbReference type="NCBI Taxonomy" id="4952"/>
    <lineage>
        <taxon>Eukaryota</taxon>
        <taxon>Fungi</taxon>
        <taxon>Dikarya</taxon>
        <taxon>Ascomycota</taxon>
        <taxon>Saccharomycotina</taxon>
        <taxon>Dipodascomycetes</taxon>
        <taxon>Dipodascales</taxon>
        <taxon>Dipodascales incertae sedis</taxon>
        <taxon>Yarrowia</taxon>
    </lineage>
</organism>
<dbReference type="Proteomes" id="UP000182444">
    <property type="component" value="Chromosome 1F"/>
</dbReference>
<keyword evidence="1" id="KW-0472">Membrane</keyword>
<keyword evidence="1" id="KW-1133">Transmembrane helix</keyword>
<name>A0A1D8NLU2_YARLL</name>
<accession>A0A1D8NLU2</accession>
<reference evidence="2 3" key="1">
    <citation type="journal article" date="2016" name="PLoS ONE">
        <title>Sequence Assembly of Yarrowia lipolytica Strain W29/CLIB89 Shows Transposable Element Diversity.</title>
        <authorList>
            <person name="Magnan C."/>
            <person name="Yu J."/>
            <person name="Chang I."/>
            <person name="Jahn E."/>
            <person name="Kanomata Y."/>
            <person name="Wu J."/>
            <person name="Zeller M."/>
            <person name="Oakes M."/>
            <person name="Baldi P."/>
            <person name="Sandmeyer S."/>
        </authorList>
    </citation>
    <scope>NUCLEOTIDE SEQUENCE [LARGE SCALE GENOMIC DNA]</scope>
    <source>
        <strain evidence="3">CLIB89(W29)</strain>
    </source>
</reference>
<evidence type="ECO:0000313" key="2">
    <source>
        <dbReference type="EMBL" id="AOW06597.1"/>
    </source>
</evidence>
<evidence type="ECO:0000256" key="1">
    <source>
        <dbReference type="SAM" id="Phobius"/>
    </source>
</evidence>
<dbReference type="EMBL" id="CP017558">
    <property type="protein sequence ID" value="AOW06597.1"/>
    <property type="molecule type" value="Genomic_DNA"/>
</dbReference>
<dbReference type="RefSeq" id="XP_068139339.1">
    <property type="nucleotide sequence ID" value="XM_068283238.1"/>
</dbReference>
<keyword evidence="1" id="KW-0812">Transmembrane</keyword>